<dbReference type="SUPFAM" id="SSF51161">
    <property type="entry name" value="Trimeric LpxA-like enzymes"/>
    <property type="match status" value="1"/>
</dbReference>
<proteinExistence type="predicted"/>
<comment type="caution">
    <text evidence="1">The sequence shown here is derived from an EMBL/GenBank/DDBJ whole genome shotgun (WGS) entry which is preliminary data.</text>
</comment>
<accession>A0A0N0ZMK7</accession>
<dbReference type="Pfam" id="PF00132">
    <property type="entry name" value="Hexapep"/>
    <property type="match status" value="3"/>
</dbReference>
<protein>
    <submittedName>
        <fullName evidence="1">Transferase</fullName>
    </submittedName>
</protein>
<dbReference type="Proteomes" id="UP000053099">
    <property type="component" value="Unassembled WGS sequence"/>
</dbReference>
<dbReference type="GO" id="GO:0016740">
    <property type="term" value="F:transferase activity"/>
    <property type="evidence" value="ECO:0007669"/>
    <property type="project" value="UniProtKB-KW"/>
</dbReference>
<evidence type="ECO:0000313" key="2">
    <source>
        <dbReference type="Proteomes" id="UP000053099"/>
    </source>
</evidence>
<keyword evidence="1" id="KW-0808">Transferase</keyword>
<dbReference type="CDD" id="cd03358">
    <property type="entry name" value="LbH_WxcM_N_like"/>
    <property type="match status" value="1"/>
</dbReference>
<dbReference type="InterPro" id="IPR011004">
    <property type="entry name" value="Trimer_LpxA-like_sf"/>
</dbReference>
<evidence type="ECO:0000313" key="1">
    <source>
        <dbReference type="EMBL" id="KPD25505.1"/>
    </source>
</evidence>
<dbReference type="InterPro" id="IPR001451">
    <property type="entry name" value="Hexapep"/>
</dbReference>
<gene>
    <name evidence="1" type="ORF">AN926_12360</name>
</gene>
<dbReference type="PANTHER" id="PTHR43300">
    <property type="entry name" value="ACETYLTRANSFERASE"/>
    <property type="match status" value="1"/>
</dbReference>
<dbReference type="InterPro" id="IPR050179">
    <property type="entry name" value="Trans_hexapeptide_repeat"/>
</dbReference>
<dbReference type="PANTHER" id="PTHR43300:SF4">
    <property type="entry name" value="ACYL-[ACYL-CARRIER-PROTEIN]--UDP-N-ACETYLGLUCOSAMINE O-ACYLTRANSFERASE"/>
    <property type="match status" value="1"/>
</dbReference>
<reference evidence="1 2" key="1">
    <citation type="submission" date="2015-09" db="EMBL/GenBank/DDBJ databases">
        <title>Draft genome sequence of Thermus scotoductus strain K1 isolated from a geothermal spring in Nagorno-Karabakh, Armenia.</title>
        <authorList>
            <person name="Saghatelyan A."/>
            <person name="Poghosyan L."/>
            <person name="Panosyan H."/>
            <person name="Birkeland N.-K."/>
        </authorList>
    </citation>
    <scope>NUCLEOTIDE SEQUENCE [LARGE SCALE GENOMIC DNA]</scope>
    <source>
        <strain evidence="1 2">K1</strain>
    </source>
</reference>
<dbReference type="AlphaFoldDB" id="A0A0N0ZMK7"/>
<organism evidence="1 2">
    <name type="scientific">Thermus scotoductus</name>
    <dbReference type="NCBI Taxonomy" id="37636"/>
    <lineage>
        <taxon>Bacteria</taxon>
        <taxon>Thermotogati</taxon>
        <taxon>Deinococcota</taxon>
        <taxon>Deinococci</taxon>
        <taxon>Thermales</taxon>
        <taxon>Thermaceae</taxon>
        <taxon>Thermus</taxon>
    </lineage>
</organism>
<sequence>MDYFKHESAYVDEGAKVGRGTRIWHFCHVMAGAEIGENCTLGQNVFVAKGVRIGNGVKIQNNVSVYEGVVLEDDVFVGPSAVFTNVRNPRSPFPRNRPEDYLPTLVRRGATIGANATIVCGVTLGEWCFVAAGAVVAKDVPPYALVAGVPARRIGWVCECGERLAFDSEEATCGTCGRRYFQVAPEQVERIA</sequence>
<dbReference type="EMBL" id="LJJR01000050">
    <property type="protein sequence ID" value="KPD25505.1"/>
    <property type="molecule type" value="Genomic_DNA"/>
</dbReference>
<dbReference type="PATRIC" id="fig|37636.3.peg.2174"/>
<name>A0A0N0ZMK7_THESC</name>
<dbReference type="Gene3D" id="2.160.10.10">
    <property type="entry name" value="Hexapeptide repeat proteins"/>
    <property type="match status" value="1"/>
</dbReference>